<dbReference type="AlphaFoldDB" id="A0A439DGD3"/>
<feature type="region of interest" description="Disordered" evidence="1">
    <location>
        <begin position="1"/>
        <end position="20"/>
    </location>
</feature>
<evidence type="ECO:0000256" key="1">
    <source>
        <dbReference type="SAM" id="MobiDB-lite"/>
    </source>
</evidence>
<reference evidence="3 4" key="1">
    <citation type="submission" date="2018-12" db="EMBL/GenBank/DDBJ databases">
        <title>Draft genome sequence of Xylaria grammica IHI A82.</title>
        <authorList>
            <person name="Buettner E."/>
            <person name="Kellner H."/>
        </authorList>
    </citation>
    <scope>NUCLEOTIDE SEQUENCE [LARGE SCALE GENOMIC DNA]</scope>
    <source>
        <strain evidence="3 4">IHI A82</strain>
    </source>
</reference>
<organism evidence="3 4">
    <name type="scientific">Xylaria grammica</name>
    <dbReference type="NCBI Taxonomy" id="363999"/>
    <lineage>
        <taxon>Eukaryota</taxon>
        <taxon>Fungi</taxon>
        <taxon>Dikarya</taxon>
        <taxon>Ascomycota</taxon>
        <taxon>Pezizomycotina</taxon>
        <taxon>Sordariomycetes</taxon>
        <taxon>Xylariomycetidae</taxon>
        <taxon>Xylariales</taxon>
        <taxon>Xylariaceae</taxon>
        <taxon>Xylaria</taxon>
    </lineage>
</organism>
<keyword evidence="4" id="KW-1185">Reference proteome</keyword>
<dbReference type="EMBL" id="RYZI01000026">
    <property type="protein sequence ID" value="RWA13461.1"/>
    <property type="molecule type" value="Genomic_DNA"/>
</dbReference>
<protein>
    <recommendedName>
        <fullName evidence="2">PH domain-containing protein</fullName>
    </recommendedName>
</protein>
<proteinExistence type="predicted"/>
<name>A0A439DGD3_9PEZI</name>
<sequence length="140" mass="14923">MQDTAEAAMTVPEEEDSQEMRQWVKALEKMDRGKFLVDALSQATTYSDAPSSPSSSTSTGTITRQLGYDLPTPPRSSAVQVTAASADNRIASSTISISNQAKRPIIEPSKSGIGNAFLVAWQGRSNPANFSGSPESKKVD</sequence>
<dbReference type="Proteomes" id="UP000286045">
    <property type="component" value="Unassembled WGS sequence"/>
</dbReference>
<evidence type="ECO:0000313" key="4">
    <source>
        <dbReference type="Proteomes" id="UP000286045"/>
    </source>
</evidence>
<dbReference type="InterPro" id="IPR001849">
    <property type="entry name" value="PH_domain"/>
</dbReference>
<evidence type="ECO:0000259" key="2">
    <source>
        <dbReference type="PROSITE" id="PS50003"/>
    </source>
</evidence>
<comment type="caution">
    <text evidence="3">The sequence shown here is derived from an EMBL/GenBank/DDBJ whole genome shotgun (WGS) entry which is preliminary data.</text>
</comment>
<feature type="region of interest" description="Disordered" evidence="1">
    <location>
        <begin position="43"/>
        <end position="76"/>
    </location>
</feature>
<dbReference type="STRING" id="363999.A0A439DGD3"/>
<feature type="compositionally biased region" description="Low complexity" evidence="1">
    <location>
        <begin position="44"/>
        <end position="63"/>
    </location>
</feature>
<dbReference type="PROSITE" id="PS50003">
    <property type="entry name" value="PH_DOMAIN"/>
    <property type="match status" value="1"/>
</dbReference>
<feature type="domain" description="PH" evidence="2">
    <location>
        <begin position="1"/>
        <end position="32"/>
    </location>
</feature>
<accession>A0A439DGD3</accession>
<gene>
    <name evidence="3" type="ORF">EKO27_g1646</name>
</gene>
<evidence type="ECO:0000313" key="3">
    <source>
        <dbReference type="EMBL" id="RWA13461.1"/>
    </source>
</evidence>